<dbReference type="GO" id="GO:0000160">
    <property type="term" value="P:phosphorelay signal transduction system"/>
    <property type="evidence" value="ECO:0007669"/>
    <property type="project" value="InterPro"/>
</dbReference>
<dbReference type="InterPro" id="IPR011006">
    <property type="entry name" value="CheY-like_superfamily"/>
</dbReference>
<dbReference type="InterPro" id="IPR052893">
    <property type="entry name" value="TCS_response_regulator"/>
</dbReference>
<feature type="modified residue" description="4-aspartylphosphate" evidence="1">
    <location>
        <position position="67"/>
    </location>
</feature>
<dbReference type="PANTHER" id="PTHR44520:SF1">
    <property type="entry name" value="TWO-COMPONENT SYSTEM REGULATORY PROTEIN"/>
    <property type="match status" value="1"/>
</dbReference>
<dbReference type="Proteomes" id="UP000235616">
    <property type="component" value="Unassembled WGS sequence"/>
</dbReference>
<sequence length="148" mass="16514">MNDQHVILLVEDNSIDEELTMRALRMSHIANKVVVARDGAAALDYLFARGDYVGRDARELPQVVLLDLKLPKIDGLDVLRAIRADERTSHVPVVILTSSKEDPDVLGGYEFGANSYIVKPVDFTQFADAVRQLGIYWLVLNQRPPTIA</sequence>
<dbReference type="CDD" id="cd17557">
    <property type="entry name" value="REC_Rcp-like"/>
    <property type="match status" value="1"/>
</dbReference>
<dbReference type="OrthoDB" id="9793549at2"/>
<dbReference type="InterPro" id="IPR001789">
    <property type="entry name" value="Sig_transdc_resp-reg_receiver"/>
</dbReference>
<organism evidence="3 4">
    <name type="scientific">Trinickia dabaoshanensis</name>
    <dbReference type="NCBI Taxonomy" id="564714"/>
    <lineage>
        <taxon>Bacteria</taxon>
        <taxon>Pseudomonadati</taxon>
        <taxon>Pseudomonadota</taxon>
        <taxon>Betaproteobacteria</taxon>
        <taxon>Burkholderiales</taxon>
        <taxon>Burkholderiaceae</taxon>
        <taxon>Trinickia</taxon>
    </lineage>
</organism>
<evidence type="ECO:0000259" key="2">
    <source>
        <dbReference type="PROSITE" id="PS50110"/>
    </source>
</evidence>
<name>A0A2N7VWN3_9BURK</name>
<dbReference type="PANTHER" id="PTHR44520">
    <property type="entry name" value="RESPONSE REGULATOR RCP1-RELATED"/>
    <property type="match status" value="1"/>
</dbReference>
<dbReference type="PROSITE" id="PS50110">
    <property type="entry name" value="RESPONSE_REGULATORY"/>
    <property type="match status" value="1"/>
</dbReference>
<evidence type="ECO:0000313" key="4">
    <source>
        <dbReference type="Proteomes" id="UP000235616"/>
    </source>
</evidence>
<dbReference type="SMART" id="SM00448">
    <property type="entry name" value="REC"/>
    <property type="match status" value="1"/>
</dbReference>
<proteinExistence type="predicted"/>
<protein>
    <submittedName>
        <fullName evidence="3">Two-component system response regulator</fullName>
    </submittedName>
</protein>
<dbReference type="SUPFAM" id="SSF52172">
    <property type="entry name" value="CheY-like"/>
    <property type="match status" value="1"/>
</dbReference>
<evidence type="ECO:0000256" key="1">
    <source>
        <dbReference type="PROSITE-ProRule" id="PRU00169"/>
    </source>
</evidence>
<dbReference type="Gene3D" id="3.40.50.2300">
    <property type="match status" value="1"/>
</dbReference>
<keyword evidence="4" id="KW-1185">Reference proteome</keyword>
<comment type="caution">
    <text evidence="3">The sequence shown here is derived from an EMBL/GenBank/DDBJ whole genome shotgun (WGS) entry which is preliminary data.</text>
</comment>
<dbReference type="AlphaFoldDB" id="A0A2N7VWN3"/>
<dbReference type="RefSeq" id="WP_102644623.1">
    <property type="nucleotide sequence ID" value="NZ_PNYA01000005.1"/>
</dbReference>
<evidence type="ECO:0000313" key="3">
    <source>
        <dbReference type="EMBL" id="PMS21557.1"/>
    </source>
</evidence>
<feature type="domain" description="Response regulatory" evidence="2">
    <location>
        <begin position="6"/>
        <end position="134"/>
    </location>
</feature>
<gene>
    <name evidence="3" type="ORF">C0Z18_06725</name>
</gene>
<dbReference type="Pfam" id="PF00072">
    <property type="entry name" value="Response_reg"/>
    <property type="match status" value="1"/>
</dbReference>
<keyword evidence="1" id="KW-0597">Phosphoprotein</keyword>
<reference evidence="3 4" key="1">
    <citation type="submission" date="2018-01" db="EMBL/GenBank/DDBJ databases">
        <title>Whole genome analyses suggest that Burkholderia sensu lato contains two further novel genera in the rhizoxinica-symbiotica group Mycetohabitans gen. nov., and Trinickia gen. nov.: implications for the evolution of diazotrophy and nodulation in the Burkholderiaceae.</title>
        <authorList>
            <person name="Estrada-de los Santos P."/>
            <person name="Palmer M."/>
            <person name="Chavez-Ramirez B."/>
            <person name="Beukes C."/>
            <person name="Steenkamp E.T."/>
            <person name="Hirsch A.M."/>
            <person name="Manyaka P."/>
            <person name="Maluk M."/>
            <person name="Lafos M."/>
            <person name="Crook M."/>
            <person name="Gross E."/>
            <person name="Simon M.F."/>
            <person name="Bueno dos Reis Junior F."/>
            <person name="Poole P.S."/>
            <person name="Venter S.N."/>
            <person name="James E.K."/>
        </authorList>
    </citation>
    <scope>NUCLEOTIDE SEQUENCE [LARGE SCALE GENOMIC DNA]</scope>
    <source>
        <strain evidence="3 4">GIMN1.004</strain>
    </source>
</reference>
<accession>A0A2N7VWN3</accession>
<dbReference type="EMBL" id="PNYA01000005">
    <property type="protein sequence ID" value="PMS21557.1"/>
    <property type="molecule type" value="Genomic_DNA"/>
</dbReference>